<dbReference type="Proteomes" id="UP001331761">
    <property type="component" value="Unassembled WGS sequence"/>
</dbReference>
<feature type="region of interest" description="Disordered" evidence="1">
    <location>
        <begin position="1"/>
        <end position="22"/>
    </location>
</feature>
<keyword evidence="3" id="KW-1185">Reference proteome</keyword>
<gene>
    <name evidence="2" type="ORF">GCK32_007227</name>
</gene>
<evidence type="ECO:0000313" key="2">
    <source>
        <dbReference type="EMBL" id="KAK5968422.1"/>
    </source>
</evidence>
<evidence type="ECO:0000313" key="3">
    <source>
        <dbReference type="Proteomes" id="UP001331761"/>
    </source>
</evidence>
<dbReference type="AlphaFoldDB" id="A0AAN8EY93"/>
<sequence>MVKRGNGLSPQKDLRRSSRERSMVYRSLAENDLAERHLRGSFMKSIIRTATAQLHKELIQAQPAAGYTRSGRRIAGSIHYEESDSSDEREYEKRRRRRYVKEEYHDENVDVRSPSPKRGPKEPCTREEQEQYDLENGNMYDTIKRERKTVTSTSLPNSPTSMNGSHPKTASESARSLRHANRERLSTGDAAKDEPNGDVEGSQSSEEVAFNIPLITVFRLVAKCVLD</sequence>
<feature type="region of interest" description="Disordered" evidence="1">
    <location>
        <begin position="105"/>
        <end position="206"/>
    </location>
</feature>
<feature type="compositionally biased region" description="Basic and acidic residues" evidence="1">
    <location>
        <begin position="119"/>
        <end position="129"/>
    </location>
</feature>
<feature type="compositionally biased region" description="Polar residues" evidence="1">
    <location>
        <begin position="150"/>
        <end position="174"/>
    </location>
</feature>
<dbReference type="EMBL" id="WIXE01021394">
    <property type="protein sequence ID" value="KAK5968422.1"/>
    <property type="molecule type" value="Genomic_DNA"/>
</dbReference>
<reference evidence="2 3" key="1">
    <citation type="submission" date="2019-10" db="EMBL/GenBank/DDBJ databases">
        <title>Assembly and Annotation for the nematode Trichostrongylus colubriformis.</title>
        <authorList>
            <person name="Martin J."/>
        </authorList>
    </citation>
    <scope>NUCLEOTIDE SEQUENCE [LARGE SCALE GENOMIC DNA]</scope>
    <source>
        <strain evidence="2">G859</strain>
        <tissue evidence="2">Whole worm</tissue>
    </source>
</reference>
<protein>
    <submittedName>
        <fullName evidence="2">Uncharacterized protein</fullName>
    </submittedName>
</protein>
<feature type="compositionally biased region" description="Basic and acidic residues" evidence="1">
    <location>
        <begin position="180"/>
        <end position="195"/>
    </location>
</feature>
<organism evidence="2 3">
    <name type="scientific">Trichostrongylus colubriformis</name>
    <name type="common">Black scour worm</name>
    <dbReference type="NCBI Taxonomy" id="6319"/>
    <lineage>
        <taxon>Eukaryota</taxon>
        <taxon>Metazoa</taxon>
        <taxon>Ecdysozoa</taxon>
        <taxon>Nematoda</taxon>
        <taxon>Chromadorea</taxon>
        <taxon>Rhabditida</taxon>
        <taxon>Rhabditina</taxon>
        <taxon>Rhabditomorpha</taxon>
        <taxon>Strongyloidea</taxon>
        <taxon>Trichostrongylidae</taxon>
        <taxon>Trichostrongylus</taxon>
    </lineage>
</organism>
<comment type="caution">
    <text evidence="2">The sequence shown here is derived from an EMBL/GenBank/DDBJ whole genome shotgun (WGS) entry which is preliminary data.</text>
</comment>
<feature type="compositionally biased region" description="Basic and acidic residues" evidence="1">
    <location>
        <begin position="12"/>
        <end position="22"/>
    </location>
</feature>
<name>A0AAN8EY93_TRICO</name>
<accession>A0AAN8EY93</accession>
<proteinExistence type="predicted"/>
<evidence type="ECO:0000256" key="1">
    <source>
        <dbReference type="SAM" id="MobiDB-lite"/>
    </source>
</evidence>